<dbReference type="InterPro" id="IPR011009">
    <property type="entry name" value="Kinase-like_dom_sf"/>
</dbReference>
<dbReference type="InterPro" id="IPR053235">
    <property type="entry name" value="Ser_Thr_kinase"/>
</dbReference>
<reference evidence="2" key="1">
    <citation type="submission" date="2021-02" db="EMBL/GenBank/DDBJ databases">
        <authorList>
            <person name="Syme A R."/>
            <person name="Syme A R."/>
            <person name="Moolhuijzen P."/>
        </authorList>
    </citation>
    <scope>NUCLEOTIDE SEQUENCE</scope>
    <source>
        <strain evidence="2">W1-1</strain>
    </source>
</reference>
<dbReference type="CDD" id="cd00180">
    <property type="entry name" value="PKc"/>
    <property type="match status" value="1"/>
</dbReference>
<accession>A0A6S6VZT8</accession>
<dbReference type="SUPFAM" id="SSF56112">
    <property type="entry name" value="Protein kinase-like (PK-like)"/>
    <property type="match status" value="1"/>
</dbReference>
<feature type="compositionally biased region" description="Polar residues" evidence="1">
    <location>
        <begin position="26"/>
        <end position="36"/>
    </location>
</feature>
<name>A0A6S6VZT8_9PLEO</name>
<gene>
    <name evidence="2" type="ORF">PTTW11_04670</name>
</gene>
<protein>
    <submittedName>
        <fullName evidence="2">Serine threonine-protein kinase SRK2</fullName>
    </submittedName>
</protein>
<dbReference type="Gene3D" id="3.30.200.20">
    <property type="entry name" value="Phosphorylase Kinase, domain 1"/>
    <property type="match status" value="1"/>
</dbReference>
<evidence type="ECO:0000313" key="3">
    <source>
        <dbReference type="Proteomes" id="UP000472372"/>
    </source>
</evidence>
<dbReference type="InterPro" id="IPR000719">
    <property type="entry name" value="Prot_kinase_dom"/>
</dbReference>
<evidence type="ECO:0000256" key="1">
    <source>
        <dbReference type="SAM" id="MobiDB-lite"/>
    </source>
</evidence>
<proteinExistence type="predicted"/>
<dbReference type="SMART" id="SM00220">
    <property type="entry name" value="S_TKc"/>
    <property type="match status" value="1"/>
</dbReference>
<dbReference type="GO" id="GO:0004674">
    <property type="term" value="F:protein serine/threonine kinase activity"/>
    <property type="evidence" value="ECO:0007669"/>
    <property type="project" value="TreeGrafter"/>
</dbReference>
<dbReference type="Pfam" id="PF00069">
    <property type="entry name" value="Pkinase"/>
    <property type="match status" value="1"/>
</dbReference>
<dbReference type="PROSITE" id="PS50011">
    <property type="entry name" value="PROTEIN_KINASE_DOM"/>
    <property type="match status" value="1"/>
</dbReference>
<dbReference type="GO" id="GO:0005737">
    <property type="term" value="C:cytoplasm"/>
    <property type="evidence" value="ECO:0007669"/>
    <property type="project" value="TreeGrafter"/>
</dbReference>
<dbReference type="GO" id="GO:0005524">
    <property type="term" value="F:ATP binding"/>
    <property type="evidence" value="ECO:0007669"/>
    <property type="project" value="InterPro"/>
</dbReference>
<feature type="region of interest" description="Disordered" evidence="1">
    <location>
        <begin position="7"/>
        <end position="45"/>
    </location>
</feature>
<evidence type="ECO:0000313" key="2">
    <source>
        <dbReference type="EMBL" id="CAE7030887.1"/>
    </source>
</evidence>
<organism evidence="2 3">
    <name type="scientific">Pyrenophora teres f. teres</name>
    <dbReference type="NCBI Taxonomy" id="97479"/>
    <lineage>
        <taxon>Eukaryota</taxon>
        <taxon>Fungi</taxon>
        <taxon>Dikarya</taxon>
        <taxon>Ascomycota</taxon>
        <taxon>Pezizomycotina</taxon>
        <taxon>Dothideomycetes</taxon>
        <taxon>Pleosporomycetidae</taxon>
        <taxon>Pleosporales</taxon>
        <taxon>Pleosporineae</taxon>
        <taxon>Pleosporaceae</taxon>
        <taxon>Pyrenophora</taxon>
    </lineage>
</organism>
<sequence>MGILQRLRRFAKNSGASRQTEDTPRRSQGSEGAHGSSSKESRNNGSAHLKKLGKAAGTAVLAMVKLNLGNGGKNKSNANATPNYRGLKQHGRYSFICHLGSGANGDVDLCRDKRFGTLVAVKTVNREDTKSRPSEVTVLKYLGYHPNVVRYHTYLRQLWRFFQGHVPEMFIWHAFKHVACGLAFLHERGVVHGDIKLANILLASPREGETYPLPKIADFGAAAIKPSCRIPWGHMGTLGWQPPEESYHHGPESDVWALGCMVHKLALGLLPVERQEIPNIDIDEWFDANSMRVPVGTEYPAIYKDMCVWMAYNQIVSMRIDYPSYPKSMVYSKLLNYVMMRALDTDHRARITASQLHLFLPALEEFADYVLVSGRGVFLDMIRERGEDGTGITDFDVFRQVFDGTVYRADEQQSPGMLEVAMGLIPLMDSEEQVKASQFIAGASSPPWTLDGYSTLSIFGILSHFYVVSVGYEAAKNFPSRF</sequence>
<dbReference type="PANTHER" id="PTHR24361">
    <property type="entry name" value="MITOGEN-ACTIVATED KINASE KINASE KINASE"/>
    <property type="match status" value="1"/>
</dbReference>
<dbReference type="PROSITE" id="PS00108">
    <property type="entry name" value="PROTEIN_KINASE_ST"/>
    <property type="match status" value="1"/>
</dbReference>
<dbReference type="InterPro" id="IPR008271">
    <property type="entry name" value="Ser/Thr_kinase_AS"/>
</dbReference>
<dbReference type="Gene3D" id="1.10.510.10">
    <property type="entry name" value="Transferase(Phosphotransferase) domain 1"/>
    <property type="match status" value="1"/>
</dbReference>
<dbReference type="Proteomes" id="UP000472372">
    <property type="component" value="Chromosome 4"/>
</dbReference>
<keyword evidence="2" id="KW-0418">Kinase</keyword>
<keyword evidence="2" id="KW-0808">Transferase</keyword>
<dbReference type="EMBL" id="HG992980">
    <property type="protein sequence ID" value="CAE7030887.1"/>
    <property type="molecule type" value="Genomic_DNA"/>
</dbReference>
<dbReference type="AlphaFoldDB" id="A0A6S6VZT8"/>